<gene>
    <name evidence="13 14" type="primary">panC</name>
    <name evidence="14" type="ORF">TMPK1_25770</name>
</gene>
<dbReference type="NCBIfam" id="TIGR00018">
    <property type="entry name" value="panC"/>
    <property type="match status" value="1"/>
</dbReference>
<keyword evidence="7 13" id="KW-0436">Ligase</keyword>
<dbReference type="PANTHER" id="PTHR21299:SF1">
    <property type="entry name" value="PANTOATE--BETA-ALANINE LIGASE"/>
    <property type="match status" value="1"/>
</dbReference>
<dbReference type="Pfam" id="PF02569">
    <property type="entry name" value="Pantoate_ligase"/>
    <property type="match status" value="1"/>
</dbReference>
<evidence type="ECO:0000256" key="7">
    <source>
        <dbReference type="ARBA" id="ARBA00022598"/>
    </source>
</evidence>
<dbReference type="FunFam" id="3.40.50.620:FF:000114">
    <property type="entry name" value="Pantothenate synthetase"/>
    <property type="match status" value="1"/>
</dbReference>
<feature type="binding site" evidence="13">
    <location>
        <position position="67"/>
    </location>
    <ligand>
        <name>(R)-pantoate</name>
        <dbReference type="ChEBI" id="CHEBI:15980"/>
    </ligand>
</feature>
<dbReference type="InterPro" id="IPR003721">
    <property type="entry name" value="Pantoate_ligase"/>
</dbReference>
<dbReference type="InterPro" id="IPR004821">
    <property type="entry name" value="Cyt_trans-like"/>
</dbReference>
<evidence type="ECO:0000313" key="14">
    <source>
        <dbReference type="EMBL" id="GIL40340.1"/>
    </source>
</evidence>
<dbReference type="HAMAP" id="MF_00158">
    <property type="entry name" value="PanC"/>
    <property type="match status" value="1"/>
</dbReference>
<dbReference type="Gene3D" id="3.30.1300.10">
    <property type="entry name" value="Pantoate-beta-alanine ligase, C-terminal domain"/>
    <property type="match status" value="1"/>
</dbReference>
<keyword evidence="6 13" id="KW-0963">Cytoplasm</keyword>
<keyword evidence="8 13" id="KW-0566">Pantothenate biosynthesis</keyword>
<dbReference type="GO" id="GO:0015940">
    <property type="term" value="P:pantothenate biosynthetic process"/>
    <property type="evidence" value="ECO:0007669"/>
    <property type="project" value="UniProtKB-UniRule"/>
</dbReference>
<evidence type="ECO:0000256" key="6">
    <source>
        <dbReference type="ARBA" id="ARBA00022490"/>
    </source>
</evidence>
<evidence type="ECO:0000313" key="15">
    <source>
        <dbReference type="Proteomes" id="UP000681075"/>
    </source>
</evidence>
<evidence type="ECO:0000256" key="8">
    <source>
        <dbReference type="ARBA" id="ARBA00022655"/>
    </source>
</evidence>
<sequence>MISKVATGVARTVGAARARVTEWRAERQRVALVPTMGALHDGHRALIDHARRQADRVVVSIFVNPKQFGPREDFGAYPRREGDDLDLLRAAGVDLLFAPPLEAMYPDGFATTVSIAGPLTTSLEGAHRPGHFDGVATVVAKLLNQIGPDLAFFGEKDWQQLQVIKQLVRDLDLPLEILTVPTVRDSEGLALSSRNAYLTPAQLITAQKLNRILQDVASKAAKGDIADARSAAPARLREAGFDSVDYVEIADAETMQPAPVASGRALRVLAAARIGTTRLIDNFPVELST</sequence>
<dbReference type="InterPro" id="IPR014729">
    <property type="entry name" value="Rossmann-like_a/b/a_fold"/>
</dbReference>
<dbReference type="Gene3D" id="3.40.50.620">
    <property type="entry name" value="HUPs"/>
    <property type="match status" value="1"/>
</dbReference>
<dbReference type="EMBL" id="BOPV01000001">
    <property type="protein sequence ID" value="GIL40340.1"/>
    <property type="molecule type" value="Genomic_DNA"/>
</dbReference>
<keyword evidence="9 13" id="KW-0547">Nucleotide-binding</keyword>
<organism evidence="14 15">
    <name type="scientific">Roseiterribacter gracilis</name>
    <dbReference type="NCBI Taxonomy" id="2812848"/>
    <lineage>
        <taxon>Bacteria</taxon>
        <taxon>Pseudomonadati</taxon>
        <taxon>Pseudomonadota</taxon>
        <taxon>Alphaproteobacteria</taxon>
        <taxon>Rhodospirillales</taxon>
        <taxon>Roseiterribacteraceae</taxon>
        <taxon>Roseiterribacter</taxon>
    </lineage>
</organism>
<dbReference type="InterPro" id="IPR042176">
    <property type="entry name" value="Pantoate_ligase_C"/>
</dbReference>
<evidence type="ECO:0000256" key="12">
    <source>
        <dbReference type="ARBA" id="ARBA00055042"/>
    </source>
</evidence>
<dbReference type="PANTHER" id="PTHR21299">
    <property type="entry name" value="CYTIDYLATE KINASE/PANTOATE-BETA-ALANINE LIGASE"/>
    <property type="match status" value="1"/>
</dbReference>
<dbReference type="AlphaFoldDB" id="A0A8S8XGS5"/>
<comment type="function">
    <text evidence="12 13">Catalyzes the condensation of pantoate with beta-alanine in an ATP-dependent reaction via a pantoyl-adenylate intermediate.</text>
</comment>
<comment type="subunit">
    <text evidence="13">Homodimer.</text>
</comment>
<feature type="binding site" evidence="13">
    <location>
        <position position="160"/>
    </location>
    <ligand>
        <name>(R)-pantoate</name>
        <dbReference type="ChEBI" id="CHEBI:15980"/>
    </ligand>
</feature>
<keyword evidence="15" id="KW-1185">Reference proteome</keyword>
<comment type="similarity">
    <text evidence="3 13">Belongs to the pantothenate synthetase family.</text>
</comment>
<evidence type="ECO:0000256" key="2">
    <source>
        <dbReference type="ARBA" id="ARBA00004990"/>
    </source>
</evidence>
<comment type="caution">
    <text evidence="14">The sequence shown here is derived from an EMBL/GenBank/DDBJ whole genome shotgun (WGS) entry which is preliminary data.</text>
</comment>
<reference evidence="14" key="1">
    <citation type="submission" date="2021-02" db="EMBL/GenBank/DDBJ databases">
        <title>Genome sequence of Rhodospirillales sp. strain TMPK1 isolated from soil.</title>
        <authorList>
            <person name="Nakai R."/>
            <person name="Kusada H."/>
            <person name="Tamaki H."/>
        </authorList>
    </citation>
    <scope>NUCLEOTIDE SEQUENCE</scope>
    <source>
        <strain evidence="14">TMPK1</strain>
    </source>
</reference>
<name>A0A8S8XGS5_9PROT</name>
<dbReference type="NCBIfam" id="TIGR00125">
    <property type="entry name" value="cyt_tran_rel"/>
    <property type="match status" value="1"/>
</dbReference>
<evidence type="ECO:0000256" key="13">
    <source>
        <dbReference type="HAMAP-Rule" id="MF_00158"/>
    </source>
</evidence>
<feature type="binding site" evidence="13">
    <location>
        <begin position="36"/>
        <end position="43"/>
    </location>
    <ligand>
        <name>ATP</name>
        <dbReference type="ChEBI" id="CHEBI:30616"/>
    </ligand>
</feature>
<dbReference type="CDD" id="cd00560">
    <property type="entry name" value="PanC"/>
    <property type="match status" value="1"/>
</dbReference>
<dbReference type="GO" id="GO:0005524">
    <property type="term" value="F:ATP binding"/>
    <property type="evidence" value="ECO:0007669"/>
    <property type="project" value="UniProtKB-KW"/>
</dbReference>
<dbReference type="RefSeq" id="WP_420243440.1">
    <property type="nucleotide sequence ID" value="NZ_BOPV01000001.1"/>
</dbReference>
<feature type="binding site" evidence="13">
    <location>
        <position position="67"/>
    </location>
    <ligand>
        <name>beta-alanine</name>
        <dbReference type="ChEBI" id="CHEBI:57966"/>
    </ligand>
</feature>
<evidence type="ECO:0000256" key="5">
    <source>
        <dbReference type="ARBA" id="ARBA00014155"/>
    </source>
</evidence>
<evidence type="ECO:0000256" key="11">
    <source>
        <dbReference type="ARBA" id="ARBA00048258"/>
    </source>
</evidence>
<evidence type="ECO:0000256" key="3">
    <source>
        <dbReference type="ARBA" id="ARBA00009256"/>
    </source>
</evidence>
<evidence type="ECO:0000256" key="4">
    <source>
        <dbReference type="ARBA" id="ARBA00012219"/>
    </source>
</evidence>
<proteinExistence type="inferred from homology"/>
<evidence type="ECO:0000256" key="9">
    <source>
        <dbReference type="ARBA" id="ARBA00022741"/>
    </source>
</evidence>
<dbReference type="SUPFAM" id="SSF52374">
    <property type="entry name" value="Nucleotidylyl transferase"/>
    <property type="match status" value="1"/>
</dbReference>
<feature type="active site" description="Proton donor" evidence="13">
    <location>
        <position position="43"/>
    </location>
</feature>
<protein>
    <recommendedName>
        <fullName evidence="5 13">Pantothenate synthetase</fullName>
        <shortName evidence="13">PS</shortName>
        <ecNumber evidence="4 13">6.3.2.1</ecNumber>
    </recommendedName>
    <alternativeName>
        <fullName evidence="13">Pantoate--beta-alanine ligase</fullName>
    </alternativeName>
    <alternativeName>
        <fullName evidence="13">Pantoate-activating enzyme</fullName>
    </alternativeName>
</protein>
<comment type="catalytic activity">
    <reaction evidence="11 13">
        <text>(R)-pantoate + beta-alanine + ATP = (R)-pantothenate + AMP + diphosphate + H(+)</text>
        <dbReference type="Rhea" id="RHEA:10912"/>
        <dbReference type="ChEBI" id="CHEBI:15378"/>
        <dbReference type="ChEBI" id="CHEBI:15980"/>
        <dbReference type="ChEBI" id="CHEBI:29032"/>
        <dbReference type="ChEBI" id="CHEBI:30616"/>
        <dbReference type="ChEBI" id="CHEBI:33019"/>
        <dbReference type="ChEBI" id="CHEBI:57966"/>
        <dbReference type="ChEBI" id="CHEBI:456215"/>
        <dbReference type="EC" id="6.3.2.1"/>
    </reaction>
</comment>
<dbReference type="GO" id="GO:0004592">
    <property type="term" value="F:pantoate-beta-alanine ligase activity"/>
    <property type="evidence" value="ECO:0007669"/>
    <property type="project" value="UniProtKB-UniRule"/>
</dbReference>
<comment type="subcellular location">
    <subcellularLocation>
        <location evidence="1 13">Cytoplasm</location>
    </subcellularLocation>
</comment>
<comment type="pathway">
    <text evidence="2 13">Cofactor biosynthesis; (R)-pantothenate biosynthesis; (R)-pantothenate from (R)-pantoate and beta-alanine: step 1/1.</text>
</comment>
<dbReference type="Proteomes" id="UP000681075">
    <property type="component" value="Unassembled WGS sequence"/>
</dbReference>
<dbReference type="EC" id="6.3.2.1" evidence="4 13"/>
<evidence type="ECO:0000256" key="1">
    <source>
        <dbReference type="ARBA" id="ARBA00004496"/>
    </source>
</evidence>
<evidence type="ECO:0000256" key="10">
    <source>
        <dbReference type="ARBA" id="ARBA00022840"/>
    </source>
</evidence>
<dbReference type="GO" id="GO:0005829">
    <property type="term" value="C:cytosol"/>
    <property type="evidence" value="ECO:0007669"/>
    <property type="project" value="TreeGrafter"/>
</dbReference>
<feature type="binding site" evidence="13">
    <location>
        <position position="183"/>
    </location>
    <ligand>
        <name>ATP</name>
        <dbReference type="ChEBI" id="CHEBI:30616"/>
    </ligand>
</feature>
<comment type="miscellaneous">
    <text evidence="13">The reaction proceeds by a bi uni uni bi ping pong mechanism.</text>
</comment>
<accession>A0A8S8XGS5</accession>
<keyword evidence="10 13" id="KW-0067">ATP-binding</keyword>
<feature type="binding site" evidence="13">
    <location>
        <begin position="191"/>
        <end position="194"/>
    </location>
    <ligand>
        <name>ATP</name>
        <dbReference type="ChEBI" id="CHEBI:30616"/>
    </ligand>
</feature>
<feature type="binding site" evidence="13">
    <location>
        <begin position="154"/>
        <end position="157"/>
    </location>
    <ligand>
        <name>ATP</name>
        <dbReference type="ChEBI" id="CHEBI:30616"/>
    </ligand>
</feature>